<dbReference type="EMBL" id="CAJNOK010008036">
    <property type="protein sequence ID" value="CAF1052308.1"/>
    <property type="molecule type" value="Genomic_DNA"/>
</dbReference>
<name>A0A8S2JR38_9BILA</name>
<sequence>MKSKLVTSTMMNVTADDLIENVSPDEDPEINPKIISTSGVQSCLTFCFWFANFSNVEIAHVTGAQLPSETEDENFHKKLKQCIRDIIQCTQEQDDKQNKICIMHYQNYDLLDHFNYINNNNYNTLLNTTSLTISLKSCIELIILLKNNCLPNIEYLFVTFNYYIMNDIQQMYDDHFWEELNITNNNNLSQLKTFILKNILFSDFKILIKYFLFMKLEKLELINVIVNDLCVIVENEWDIILSTCFLNLNQFSFMIIYNNKFLFIDNVLQTFQRSSSYWTKKKLFSDVNYYNDHYIMGKWSKTIYDNRVVFYTIPLDNHQEIINQKDEKTNYHILYNFYFLNRIAFKFNTIRKLIWNYNLNNYSLIIRLLNLFINLEILHLNLNYLPIEEYKIRPLYPRLKAGETP</sequence>
<dbReference type="EMBL" id="CAJOBA010008048">
    <property type="protein sequence ID" value="CAF3818915.1"/>
    <property type="molecule type" value="Genomic_DNA"/>
</dbReference>
<evidence type="ECO:0000313" key="2">
    <source>
        <dbReference type="EMBL" id="CAF3818915.1"/>
    </source>
</evidence>
<gene>
    <name evidence="1" type="ORF">OVA965_LOCUS17002</name>
    <name evidence="2" type="ORF">TMI583_LOCUS17012</name>
</gene>
<comment type="caution">
    <text evidence="2">The sequence shown here is derived from an EMBL/GenBank/DDBJ whole genome shotgun (WGS) entry which is preliminary data.</text>
</comment>
<protein>
    <submittedName>
        <fullName evidence="2">Uncharacterized protein</fullName>
    </submittedName>
</protein>
<proteinExistence type="predicted"/>
<dbReference type="Proteomes" id="UP000682733">
    <property type="component" value="Unassembled WGS sequence"/>
</dbReference>
<evidence type="ECO:0000313" key="1">
    <source>
        <dbReference type="EMBL" id="CAF1052308.1"/>
    </source>
</evidence>
<dbReference type="AlphaFoldDB" id="A0A8S2JR38"/>
<organism evidence="2 3">
    <name type="scientific">Didymodactylos carnosus</name>
    <dbReference type="NCBI Taxonomy" id="1234261"/>
    <lineage>
        <taxon>Eukaryota</taxon>
        <taxon>Metazoa</taxon>
        <taxon>Spiralia</taxon>
        <taxon>Gnathifera</taxon>
        <taxon>Rotifera</taxon>
        <taxon>Eurotatoria</taxon>
        <taxon>Bdelloidea</taxon>
        <taxon>Philodinida</taxon>
        <taxon>Philodinidae</taxon>
        <taxon>Didymodactylos</taxon>
    </lineage>
</organism>
<dbReference type="Proteomes" id="UP000677228">
    <property type="component" value="Unassembled WGS sequence"/>
</dbReference>
<evidence type="ECO:0000313" key="3">
    <source>
        <dbReference type="Proteomes" id="UP000682733"/>
    </source>
</evidence>
<reference evidence="2" key="1">
    <citation type="submission" date="2021-02" db="EMBL/GenBank/DDBJ databases">
        <authorList>
            <person name="Nowell W R."/>
        </authorList>
    </citation>
    <scope>NUCLEOTIDE SEQUENCE</scope>
</reference>
<accession>A0A8S2JR38</accession>